<name>A0A397SLM8_9GLOM</name>
<proteinExistence type="predicted"/>
<protein>
    <submittedName>
        <fullName evidence="1">Aminotransferase</fullName>
    </submittedName>
</protein>
<dbReference type="InterPro" id="IPR001544">
    <property type="entry name" value="Aminotrans_IV"/>
</dbReference>
<dbReference type="InterPro" id="IPR043131">
    <property type="entry name" value="BCAT-like_N"/>
</dbReference>
<gene>
    <name evidence="1" type="ORF">C1645_831608</name>
</gene>
<dbReference type="InterPro" id="IPR036038">
    <property type="entry name" value="Aminotransferase-like"/>
</dbReference>
<dbReference type="GO" id="GO:0008483">
    <property type="term" value="F:transaminase activity"/>
    <property type="evidence" value="ECO:0007669"/>
    <property type="project" value="UniProtKB-KW"/>
</dbReference>
<dbReference type="Gene3D" id="3.30.470.10">
    <property type="match status" value="1"/>
</dbReference>
<dbReference type="InterPro" id="IPR043132">
    <property type="entry name" value="BCAT-like_C"/>
</dbReference>
<sequence>MDDVDFQLLETILYEPQFGFYLLNLHLNRLTQSASYFSKQSNSKLSFASCTASEFREFIKDKLQESVSLVGNDKTQRIRLTINKQGIPTITTTILPSSDSPLQEPVKIVLDTQPTQSSNTFLYHKTTHRDIYNNARIRAGIESNKDLFDVLLYNEKNEITECSIANIAIECYDAEKNIKFWKTPKIECGLLGGVMRSHLIDNGEIIPGVITLDEIKIAQQV</sequence>
<accession>A0A397SLM8</accession>
<dbReference type="Gene3D" id="3.20.10.10">
    <property type="entry name" value="D-amino Acid Aminotransferase, subunit A, domain 2"/>
    <property type="match status" value="1"/>
</dbReference>
<reference evidence="1 2" key="1">
    <citation type="submission" date="2018-06" db="EMBL/GenBank/DDBJ databases">
        <title>Comparative genomics reveals the genomic features of Rhizophagus irregularis, R. cerebriforme, R. diaphanum and Gigaspora rosea, and their symbiotic lifestyle signature.</title>
        <authorList>
            <person name="Morin E."/>
            <person name="San Clemente H."/>
            <person name="Chen E.C.H."/>
            <person name="De La Providencia I."/>
            <person name="Hainaut M."/>
            <person name="Kuo A."/>
            <person name="Kohler A."/>
            <person name="Murat C."/>
            <person name="Tang N."/>
            <person name="Roy S."/>
            <person name="Loubradou J."/>
            <person name="Henrissat B."/>
            <person name="Grigoriev I.V."/>
            <person name="Corradi N."/>
            <person name="Roux C."/>
            <person name="Martin F.M."/>
        </authorList>
    </citation>
    <scope>NUCLEOTIDE SEQUENCE [LARGE SCALE GENOMIC DNA]</scope>
    <source>
        <strain evidence="1 2">DAOM 227022</strain>
    </source>
</reference>
<keyword evidence="1" id="KW-0032">Aminotransferase</keyword>
<dbReference type="OrthoDB" id="64220at2759"/>
<dbReference type="Pfam" id="PF01063">
    <property type="entry name" value="Aminotran_4"/>
    <property type="match status" value="1"/>
</dbReference>
<keyword evidence="1" id="KW-0808">Transferase</keyword>
<dbReference type="Proteomes" id="UP000265703">
    <property type="component" value="Unassembled WGS sequence"/>
</dbReference>
<comment type="caution">
    <text evidence="1">The sequence shown here is derived from an EMBL/GenBank/DDBJ whole genome shotgun (WGS) entry which is preliminary data.</text>
</comment>
<evidence type="ECO:0000313" key="2">
    <source>
        <dbReference type="Proteomes" id="UP000265703"/>
    </source>
</evidence>
<keyword evidence="2" id="KW-1185">Reference proteome</keyword>
<evidence type="ECO:0000313" key="1">
    <source>
        <dbReference type="EMBL" id="RIA84887.1"/>
    </source>
</evidence>
<organism evidence="1 2">
    <name type="scientific">Glomus cerebriforme</name>
    <dbReference type="NCBI Taxonomy" id="658196"/>
    <lineage>
        <taxon>Eukaryota</taxon>
        <taxon>Fungi</taxon>
        <taxon>Fungi incertae sedis</taxon>
        <taxon>Mucoromycota</taxon>
        <taxon>Glomeromycotina</taxon>
        <taxon>Glomeromycetes</taxon>
        <taxon>Glomerales</taxon>
        <taxon>Glomeraceae</taxon>
        <taxon>Glomus</taxon>
    </lineage>
</organism>
<dbReference type="AlphaFoldDB" id="A0A397SLM8"/>
<dbReference type="SUPFAM" id="SSF56752">
    <property type="entry name" value="D-aminoacid aminotransferase-like PLP-dependent enzymes"/>
    <property type="match status" value="1"/>
</dbReference>
<dbReference type="EMBL" id="QKYT01000462">
    <property type="protein sequence ID" value="RIA84887.1"/>
    <property type="molecule type" value="Genomic_DNA"/>
</dbReference>
<dbReference type="STRING" id="658196.A0A397SLM8"/>